<dbReference type="EMBL" id="FNDE01000034">
    <property type="protein sequence ID" value="SDH58002.1"/>
    <property type="molecule type" value="Genomic_DNA"/>
</dbReference>
<dbReference type="SUPFAM" id="SSF89447">
    <property type="entry name" value="AbrB/MazE/MraZ-like"/>
    <property type="match status" value="1"/>
</dbReference>
<dbReference type="AlphaFoldDB" id="A0A1G8DK25"/>
<reference evidence="1 2" key="1">
    <citation type="submission" date="2016-10" db="EMBL/GenBank/DDBJ databases">
        <authorList>
            <person name="de Groot N.N."/>
        </authorList>
    </citation>
    <scope>NUCLEOTIDE SEQUENCE [LARGE SCALE GENOMIC DNA]</scope>
    <source>
        <strain evidence="1 2">L 420-91</strain>
    </source>
</reference>
<organism evidence="1 2">
    <name type="scientific">Aneurinibacillus thermoaerophilus</name>
    <dbReference type="NCBI Taxonomy" id="143495"/>
    <lineage>
        <taxon>Bacteria</taxon>
        <taxon>Bacillati</taxon>
        <taxon>Bacillota</taxon>
        <taxon>Bacilli</taxon>
        <taxon>Bacillales</taxon>
        <taxon>Paenibacillaceae</taxon>
        <taxon>Aneurinibacillus group</taxon>
        <taxon>Aneurinibacillus</taxon>
    </lineage>
</organism>
<dbReference type="InterPro" id="IPR037914">
    <property type="entry name" value="SpoVT-AbrB_sf"/>
</dbReference>
<dbReference type="Gene3D" id="2.10.260.10">
    <property type="match status" value="1"/>
</dbReference>
<proteinExistence type="predicted"/>
<evidence type="ECO:0000313" key="2">
    <source>
        <dbReference type="Proteomes" id="UP000198956"/>
    </source>
</evidence>
<accession>A0A1G8DK25</accession>
<dbReference type="RefSeq" id="WP_057897492.1">
    <property type="nucleotide sequence ID" value="NZ_FNDE01000034.1"/>
</dbReference>
<protein>
    <recommendedName>
        <fullName evidence="3">Looped-hinge helix DNA binding domain-containing protein, AbrB family</fullName>
    </recommendedName>
</protein>
<name>A0A1G8DK25_ANETH</name>
<sequence>MKKTTEVKVTKDGVLFLSEEIRERVNLQTGDFVEFFMGEKGEVILRKCKVDEGLWQVAEDDDEYDSEK</sequence>
<dbReference type="Proteomes" id="UP000198956">
    <property type="component" value="Unassembled WGS sequence"/>
</dbReference>
<evidence type="ECO:0000313" key="1">
    <source>
        <dbReference type="EMBL" id="SDH58002.1"/>
    </source>
</evidence>
<gene>
    <name evidence="1" type="ORF">SAMN04489735_10344</name>
</gene>
<evidence type="ECO:0008006" key="3">
    <source>
        <dbReference type="Google" id="ProtNLM"/>
    </source>
</evidence>